<protein>
    <recommendedName>
        <fullName evidence="6">Ribosomal RNA small subunit methyltransferase H</fullName>
        <ecNumber evidence="6">2.1.1.199</ecNumber>
    </recommendedName>
    <alternativeName>
        <fullName evidence="6">16S rRNA m(4)C1402 methyltransferase</fullName>
    </alternativeName>
    <alternativeName>
        <fullName evidence="6">rRNA (cytosine-N(4)-)-methyltransferase RsmH</fullName>
    </alternativeName>
</protein>
<dbReference type="HAMAP" id="MF_01007">
    <property type="entry name" value="16SrRNA_methyltr_H"/>
    <property type="match status" value="1"/>
</dbReference>
<dbReference type="Proteomes" id="UP000322876">
    <property type="component" value="Unassembled WGS sequence"/>
</dbReference>
<evidence type="ECO:0000256" key="2">
    <source>
        <dbReference type="ARBA" id="ARBA00022552"/>
    </source>
</evidence>
<sequence length="306" mass="35003">MHKPVLYNELIDFFRGFEGKVIVDCTGGGGGHASGILEKIKPEKLIVLDKDEDAILRLQEKFKNDNRVTIVKSDFIDVDSVLQNLGIESVDGLYADFGISYYHVLDAERGFSFRKSGPLDMRMDKDNPITAEKIVNEYSQETLKNIFEKYGEERFASKIARLIVQKRAIKKITTTLELAEIVKEAIPRKFHKSGVHPATKVFMALRIFVNKELDSIEGLMKKLPKIVSKGGRAAFISFHSLEDRLVKEYLQYYEKECICPPEYPVCRCDKVREFKILTKKPIVPSDKEVRENPLSRSAKLRVAERV</sequence>
<feature type="binding site" evidence="6">
    <location>
        <position position="103"/>
    </location>
    <ligand>
        <name>S-adenosyl-L-methionine</name>
        <dbReference type="ChEBI" id="CHEBI:59789"/>
    </ligand>
</feature>
<dbReference type="InterPro" id="IPR002903">
    <property type="entry name" value="RsmH"/>
</dbReference>
<feature type="binding site" evidence="6">
    <location>
        <begin position="30"/>
        <end position="32"/>
    </location>
    <ligand>
        <name>S-adenosyl-L-methionine</name>
        <dbReference type="ChEBI" id="CHEBI:59789"/>
    </ligand>
</feature>
<keyword evidence="5 6" id="KW-0949">S-adenosyl-L-methionine</keyword>
<dbReference type="OrthoDB" id="9806637at2"/>
<organism evidence="7 8">
    <name type="scientific">Deferribacter autotrophicus</name>
    <dbReference type="NCBI Taxonomy" id="500465"/>
    <lineage>
        <taxon>Bacteria</taxon>
        <taxon>Pseudomonadati</taxon>
        <taxon>Deferribacterota</taxon>
        <taxon>Deferribacteres</taxon>
        <taxon>Deferribacterales</taxon>
        <taxon>Deferribacteraceae</taxon>
        <taxon>Deferribacter</taxon>
    </lineage>
</organism>
<proteinExistence type="inferred from homology"/>
<evidence type="ECO:0000256" key="1">
    <source>
        <dbReference type="ARBA" id="ARBA00010396"/>
    </source>
</evidence>
<evidence type="ECO:0000313" key="8">
    <source>
        <dbReference type="Proteomes" id="UP000322876"/>
    </source>
</evidence>
<dbReference type="GO" id="GO:0070475">
    <property type="term" value="P:rRNA base methylation"/>
    <property type="evidence" value="ECO:0007669"/>
    <property type="project" value="UniProtKB-UniRule"/>
</dbReference>
<gene>
    <name evidence="6 7" type="primary">rsmH</name>
    <name evidence="7" type="ORF">FHQ18_08920</name>
</gene>
<comment type="similarity">
    <text evidence="1 6">Belongs to the methyltransferase superfamily. RsmH family.</text>
</comment>
<dbReference type="EMBL" id="VFJB01000006">
    <property type="protein sequence ID" value="KAA0257853.1"/>
    <property type="molecule type" value="Genomic_DNA"/>
</dbReference>
<dbReference type="RefSeq" id="WP_149266826.1">
    <property type="nucleotide sequence ID" value="NZ_VFJB01000006.1"/>
</dbReference>
<evidence type="ECO:0000256" key="6">
    <source>
        <dbReference type="HAMAP-Rule" id="MF_01007"/>
    </source>
</evidence>
<dbReference type="PANTHER" id="PTHR11265">
    <property type="entry name" value="S-ADENOSYL-METHYLTRANSFERASE MRAW"/>
    <property type="match status" value="1"/>
</dbReference>
<keyword evidence="6" id="KW-0963">Cytoplasm</keyword>
<dbReference type="SUPFAM" id="SSF81799">
    <property type="entry name" value="Putative methyltransferase TM0872, insert domain"/>
    <property type="match status" value="1"/>
</dbReference>
<dbReference type="AlphaFoldDB" id="A0A5A8F486"/>
<reference evidence="7 8" key="1">
    <citation type="submission" date="2019-06" db="EMBL/GenBank/DDBJ databases">
        <title>Genomic insights into carbon and energy metabolism of Deferribacter autotrophicus revealed new metabolic traits in the phylum Deferribacteres.</title>
        <authorList>
            <person name="Slobodkin A.I."/>
            <person name="Slobodkina G.B."/>
            <person name="Allioux M."/>
            <person name="Alain K."/>
            <person name="Jebbar M."/>
            <person name="Shadrin V."/>
            <person name="Kublanov I.V."/>
            <person name="Toshchakov S.V."/>
            <person name="Bonch-Osmolovskaya E.A."/>
        </authorList>
    </citation>
    <scope>NUCLEOTIDE SEQUENCE [LARGE SCALE GENOMIC DNA]</scope>
    <source>
        <strain evidence="7 8">SL50</strain>
    </source>
</reference>
<name>A0A5A8F486_9BACT</name>
<evidence type="ECO:0000313" key="7">
    <source>
        <dbReference type="EMBL" id="KAA0257853.1"/>
    </source>
</evidence>
<dbReference type="InterPro" id="IPR023397">
    <property type="entry name" value="SAM-dep_MeTrfase_MraW_recog"/>
</dbReference>
<dbReference type="FunFam" id="1.10.150.170:FF:000003">
    <property type="entry name" value="Ribosomal RNA small subunit methyltransferase H"/>
    <property type="match status" value="1"/>
</dbReference>
<evidence type="ECO:0000256" key="5">
    <source>
        <dbReference type="ARBA" id="ARBA00022691"/>
    </source>
</evidence>
<keyword evidence="4 6" id="KW-0808">Transferase</keyword>
<comment type="catalytic activity">
    <reaction evidence="6">
        <text>cytidine(1402) in 16S rRNA + S-adenosyl-L-methionine = N(4)-methylcytidine(1402) in 16S rRNA + S-adenosyl-L-homocysteine + H(+)</text>
        <dbReference type="Rhea" id="RHEA:42928"/>
        <dbReference type="Rhea" id="RHEA-COMP:10286"/>
        <dbReference type="Rhea" id="RHEA-COMP:10287"/>
        <dbReference type="ChEBI" id="CHEBI:15378"/>
        <dbReference type="ChEBI" id="CHEBI:57856"/>
        <dbReference type="ChEBI" id="CHEBI:59789"/>
        <dbReference type="ChEBI" id="CHEBI:74506"/>
        <dbReference type="ChEBI" id="CHEBI:82748"/>
        <dbReference type="EC" id="2.1.1.199"/>
    </reaction>
</comment>
<dbReference type="Gene3D" id="1.10.150.170">
    <property type="entry name" value="Putative methyltransferase TM0872, insert domain"/>
    <property type="match status" value="1"/>
</dbReference>
<dbReference type="InterPro" id="IPR029063">
    <property type="entry name" value="SAM-dependent_MTases_sf"/>
</dbReference>
<dbReference type="Pfam" id="PF01795">
    <property type="entry name" value="Methyltransf_5"/>
    <property type="match status" value="1"/>
</dbReference>
<keyword evidence="2 6" id="KW-0698">rRNA processing</keyword>
<dbReference type="NCBIfam" id="TIGR00006">
    <property type="entry name" value="16S rRNA (cytosine(1402)-N(4))-methyltransferase RsmH"/>
    <property type="match status" value="1"/>
</dbReference>
<dbReference type="GO" id="GO:0071424">
    <property type="term" value="F:rRNA (cytosine-N4-)-methyltransferase activity"/>
    <property type="evidence" value="ECO:0007669"/>
    <property type="project" value="UniProtKB-UniRule"/>
</dbReference>
<comment type="function">
    <text evidence="6">Specifically methylates the N4 position of cytidine in position 1402 (C1402) of 16S rRNA.</text>
</comment>
<accession>A0A5A8F486</accession>
<dbReference type="Gene3D" id="3.40.50.150">
    <property type="entry name" value="Vaccinia Virus protein VP39"/>
    <property type="match status" value="1"/>
</dbReference>
<feature type="binding site" evidence="6">
    <location>
        <position position="75"/>
    </location>
    <ligand>
        <name>S-adenosyl-L-methionine</name>
        <dbReference type="ChEBI" id="CHEBI:59789"/>
    </ligand>
</feature>
<dbReference type="PANTHER" id="PTHR11265:SF0">
    <property type="entry name" value="12S RRNA N4-METHYLCYTIDINE METHYLTRANSFERASE"/>
    <property type="match status" value="1"/>
</dbReference>
<comment type="subcellular location">
    <subcellularLocation>
        <location evidence="6">Cytoplasm</location>
    </subcellularLocation>
</comment>
<dbReference type="GO" id="GO:0005737">
    <property type="term" value="C:cytoplasm"/>
    <property type="evidence" value="ECO:0007669"/>
    <property type="project" value="UniProtKB-SubCell"/>
</dbReference>
<keyword evidence="3 6" id="KW-0489">Methyltransferase</keyword>
<dbReference type="EC" id="2.1.1.199" evidence="6"/>
<feature type="binding site" evidence="6">
    <location>
        <position position="49"/>
    </location>
    <ligand>
        <name>S-adenosyl-L-methionine</name>
        <dbReference type="ChEBI" id="CHEBI:59789"/>
    </ligand>
</feature>
<feature type="binding site" evidence="6">
    <location>
        <position position="96"/>
    </location>
    <ligand>
        <name>S-adenosyl-L-methionine</name>
        <dbReference type="ChEBI" id="CHEBI:59789"/>
    </ligand>
</feature>
<comment type="caution">
    <text evidence="7">The sequence shown here is derived from an EMBL/GenBank/DDBJ whole genome shotgun (WGS) entry which is preliminary data.</text>
</comment>
<dbReference type="SUPFAM" id="SSF53335">
    <property type="entry name" value="S-adenosyl-L-methionine-dependent methyltransferases"/>
    <property type="match status" value="1"/>
</dbReference>
<evidence type="ECO:0000256" key="3">
    <source>
        <dbReference type="ARBA" id="ARBA00022603"/>
    </source>
</evidence>
<evidence type="ECO:0000256" key="4">
    <source>
        <dbReference type="ARBA" id="ARBA00022679"/>
    </source>
</evidence>
<keyword evidence="8" id="KW-1185">Reference proteome</keyword>
<dbReference type="PIRSF" id="PIRSF004486">
    <property type="entry name" value="MraW"/>
    <property type="match status" value="1"/>
</dbReference>